<dbReference type="PANTHER" id="PTHR21193">
    <property type="entry name" value="OXIDOREDUCTASE-LIKE DOMAIN-CONTAINING PROTEIN 1"/>
    <property type="match status" value="1"/>
</dbReference>
<feature type="domain" description="Oxidoreductase-like" evidence="3">
    <location>
        <begin position="16"/>
        <end position="54"/>
    </location>
</feature>
<sequence length="80" mass="9032">MRAAPRPDMSASDPRPVPPERPAPDECCQSGCNPCVFDLYEEALDRYEADLRAWEERAARARVRRAARREDHAAGKAPRP</sequence>
<dbReference type="EMBL" id="JFHC01000044">
    <property type="protein sequence ID" value="KDR40240.1"/>
    <property type="molecule type" value="Genomic_DNA"/>
</dbReference>
<protein>
    <submittedName>
        <fullName evidence="4">Oxidoreductase</fullName>
    </submittedName>
</protein>
<dbReference type="InterPro" id="IPR019180">
    <property type="entry name" value="Oxidoreductase-like_N"/>
</dbReference>
<keyword evidence="5" id="KW-1185">Reference proteome</keyword>
<accession>A0A069PI29</accession>
<name>A0A069PI29_9BURK</name>
<dbReference type="Proteomes" id="UP000027466">
    <property type="component" value="Unassembled WGS sequence"/>
</dbReference>
<organism evidence="4 5">
    <name type="scientific">Caballeronia glathei</name>
    <dbReference type="NCBI Taxonomy" id="60547"/>
    <lineage>
        <taxon>Bacteria</taxon>
        <taxon>Pseudomonadati</taxon>
        <taxon>Pseudomonadota</taxon>
        <taxon>Betaproteobacteria</taxon>
        <taxon>Burkholderiales</taxon>
        <taxon>Burkholderiaceae</taxon>
        <taxon>Caballeronia</taxon>
    </lineage>
</organism>
<feature type="coiled-coil region" evidence="1">
    <location>
        <begin position="37"/>
        <end position="64"/>
    </location>
</feature>
<keyword evidence="1" id="KW-0175">Coiled coil</keyword>
<gene>
    <name evidence="4" type="ORF">BG61_27080</name>
</gene>
<proteinExistence type="predicted"/>
<feature type="region of interest" description="Disordered" evidence="2">
    <location>
        <begin position="1"/>
        <end position="25"/>
    </location>
</feature>
<evidence type="ECO:0000259" key="3">
    <source>
        <dbReference type="Pfam" id="PF09791"/>
    </source>
</evidence>
<reference evidence="4 5" key="1">
    <citation type="submission" date="2014-03" db="EMBL/GenBank/DDBJ databases">
        <title>Draft Genome Sequences of Four Burkholderia Strains.</title>
        <authorList>
            <person name="Liu X.Y."/>
            <person name="Li C.X."/>
            <person name="Xu J.H."/>
        </authorList>
    </citation>
    <scope>NUCLEOTIDE SEQUENCE [LARGE SCALE GENOMIC DNA]</scope>
    <source>
        <strain evidence="4 5">DSM 50014</strain>
    </source>
</reference>
<evidence type="ECO:0000313" key="5">
    <source>
        <dbReference type="Proteomes" id="UP000027466"/>
    </source>
</evidence>
<evidence type="ECO:0000313" key="4">
    <source>
        <dbReference type="EMBL" id="KDR40240.1"/>
    </source>
</evidence>
<evidence type="ECO:0000256" key="2">
    <source>
        <dbReference type="SAM" id="MobiDB-lite"/>
    </source>
</evidence>
<dbReference type="InterPro" id="IPR039251">
    <property type="entry name" value="OXLD1"/>
</dbReference>
<evidence type="ECO:0000256" key="1">
    <source>
        <dbReference type="SAM" id="Coils"/>
    </source>
</evidence>
<dbReference type="PANTHER" id="PTHR21193:SF3">
    <property type="entry name" value="OXIDOREDUCTASE-LIKE DOMAIN-CONTAINING PROTEIN 1"/>
    <property type="match status" value="1"/>
</dbReference>
<dbReference type="RefSeq" id="WP_051672765.1">
    <property type="nucleotide sequence ID" value="NZ_CADFFX010000018.1"/>
</dbReference>
<dbReference type="Pfam" id="PF09791">
    <property type="entry name" value="Oxidored-like"/>
    <property type="match status" value="1"/>
</dbReference>
<dbReference type="AlphaFoldDB" id="A0A069PI29"/>
<comment type="caution">
    <text evidence="4">The sequence shown here is derived from an EMBL/GenBank/DDBJ whole genome shotgun (WGS) entry which is preliminary data.</text>
</comment>